<dbReference type="PANTHER" id="PTHR31140">
    <property type="entry name" value="B3 DOMAIN-CONTAINING TRANSCRIPTION FACTOR ABI3"/>
    <property type="match status" value="1"/>
</dbReference>
<dbReference type="GO" id="GO:0005634">
    <property type="term" value="C:nucleus"/>
    <property type="evidence" value="ECO:0007669"/>
    <property type="project" value="UniProtKB-SubCell"/>
</dbReference>
<sequence>MNGQDSWCLVLKSIPTFKPKVAPTPSRALSVNSYMPFLPTTSTATNTILRQPNMGCSQNSELSIYEPMNSKNFSSKPITTAPNSQFHHPTQFMAPYQSLRLPYRHPIEQTDHSLAYPFFLGQNGIEFGSIIAGNGVQHGSCFMQTDGVSKAEERRMLDPYGSKAARIKRKLARQRSLSLQRNASSGATALVDKRRLNSSGADNDVNINNDTKRDLYMFCTPDNKRLRVLLRKELKNSDVGSLGRIVLPKREAELNLPTLCDKEGIQVVLKDVYSHQSWPLKYKFWSNNKSRMYVLENTADFVKQNGLGIGDFLTLYEDEGKNLQYFSVIKVERVAAAEPSNNQPYDSQNNYMDMPFTGPLRDEEETCLELLIEQLKHTEHEESNDLMTLAMDATYSHGPPAADESQHFVSDANVELTATELQTSSTSLRGKARSVDETQINFDDCYSGLDMLPDVNLYNFLL</sequence>
<evidence type="ECO:0000313" key="8">
    <source>
        <dbReference type="Proteomes" id="UP000323506"/>
    </source>
</evidence>
<dbReference type="InterPro" id="IPR044800">
    <property type="entry name" value="LEC2-like"/>
</dbReference>
<dbReference type="Gene3D" id="2.40.330.10">
    <property type="entry name" value="DNA-binding pseudobarrel domain"/>
    <property type="match status" value="1"/>
</dbReference>
<comment type="subcellular location">
    <subcellularLocation>
        <location evidence="1">Nucleus</location>
    </subcellularLocation>
</comment>
<keyword evidence="5" id="KW-0539">Nucleus</keyword>
<dbReference type="Pfam" id="PF02362">
    <property type="entry name" value="B3"/>
    <property type="match status" value="1"/>
</dbReference>
<dbReference type="GO" id="GO:0003700">
    <property type="term" value="F:DNA-binding transcription factor activity"/>
    <property type="evidence" value="ECO:0007669"/>
    <property type="project" value="InterPro"/>
</dbReference>
<dbReference type="SUPFAM" id="SSF101936">
    <property type="entry name" value="DNA-binding pseudobarrel domain"/>
    <property type="match status" value="1"/>
</dbReference>
<evidence type="ECO:0000259" key="6">
    <source>
        <dbReference type="PROSITE" id="PS50863"/>
    </source>
</evidence>
<accession>A0A5D2GIU2</accession>
<gene>
    <name evidence="7" type="ORF">ES288_A05G172200v1</name>
</gene>
<evidence type="ECO:0000256" key="2">
    <source>
        <dbReference type="ARBA" id="ARBA00023015"/>
    </source>
</evidence>
<evidence type="ECO:0000256" key="1">
    <source>
        <dbReference type="ARBA" id="ARBA00004123"/>
    </source>
</evidence>
<evidence type="ECO:0000313" key="7">
    <source>
        <dbReference type="EMBL" id="TYH17179.1"/>
    </source>
</evidence>
<keyword evidence="3" id="KW-0238">DNA-binding</keyword>
<dbReference type="CDD" id="cd10017">
    <property type="entry name" value="B3_DNA"/>
    <property type="match status" value="1"/>
</dbReference>
<dbReference type="InterPro" id="IPR003340">
    <property type="entry name" value="B3_DNA-bd"/>
</dbReference>
<dbReference type="AlphaFoldDB" id="A0A5D2GIU2"/>
<dbReference type="GO" id="GO:0003677">
    <property type="term" value="F:DNA binding"/>
    <property type="evidence" value="ECO:0007669"/>
    <property type="project" value="UniProtKB-KW"/>
</dbReference>
<dbReference type="PROSITE" id="PS50863">
    <property type="entry name" value="B3"/>
    <property type="match status" value="1"/>
</dbReference>
<dbReference type="SMART" id="SM01019">
    <property type="entry name" value="B3"/>
    <property type="match status" value="1"/>
</dbReference>
<protein>
    <recommendedName>
        <fullName evidence="6">TF-B3 domain-containing protein</fullName>
    </recommendedName>
</protein>
<dbReference type="Proteomes" id="UP000323506">
    <property type="component" value="Chromosome A05"/>
</dbReference>
<evidence type="ECO:0000256" key="3">
    <source>
        <dbReference type="ARBA" id="ARBA00023125"/>
    </source>
</evidence>
<keyword evidence="4" id="KW-0804">Transcription</keyword>
<dbReference type="PANTHER" id="PTHR31140:SF74">
    <property type="entry name" value="B3 DOMAIN-CONTAINING TRANSCRIPTION FACTOR LEC2"/>
    <property type="match status" value="1"/>
</dbReference>
<name>A0A5D2GIU2_GOSDA</name>
<organism evidence="7 8">
    <name type="scientific">Gossypium darwinii</name>
    <name type="common">Darwin's cotton</name>
    <name type="synonym">Gossypium barbadense var. darwinii</name>
    <dbReference type="NCBI Taxonomy" id="34276"/>
    <lineage>
        <taxon>Eukaryota</taxon>
        <taxon>Viridiplantae</taxon>
        <taxon>Streptophyta</taxon>
        <taxon>Embryophyta</taxon>
        <taxon>Tracheophyta</taxon>
        <taxon>Spermatophyta</taxon>
        <taxon>Magnoliopsida</taxon>
        <taxon>eudicotyledons</taxon>
        <taxon>Gunneridae</taxon>
        <taxon>Pentapetalae</taxon>
        <taxon>rosids</taxon>
        <taxon>malvids</taxon>
        <taxon>Malvales</taxon>
        <taxon>Malvaceae</taxon>
        <taxon>Malvoideae</taxon>
        <taxon>Gossypium</taxon>
    </lineage>
</organism>
<dbReference type="EMBL" id="CM017692">
    <property type="protein sequence ID" value="TYH17179.1"/>
    <property type="molecule type" value="Genomic_DNA"/>
</dbReference>
<keyword evidence="2" id="KW-0805">Transcription regulation</keyword>
<proteinExistence type="predicted"/>
<keyword evidence="8" id="KW-1185">Reference proteome</keyword>
<feature type="domain" description="TF-B3" evidence="6">
    <location>
        <begin position="230"/>
        <end position="332"/>
    </location>
</feature>
<reference evidence="7 8" key="1">
    <citation type="submission" date="2019-06" db="EMBL/GenBank/DDBJ databases">
        <title>WGS assembly of Gossypium darwinii.</title>
        <authorList>
            <person name="Chen Z.J."/>
            <person name="Sreedasyam A."/>
            <person name="Ando A."/>
            <person name="Song Q."/>
            <person name="De L."/>
            <person name="Hulse-Kemp A."/>
            <person name="Ding M."/>
            <person name="Ye W."/>
            <person name="Kirkbride R."/>
            <person name="Jenkins J."/>
            <person name="Plott C."/>
            <person name="Lovell J."/>
            <person name="Lin Y.-M."/>
            <person name="Vaughn R."/>
            <person name="Liu B."/>
            <person name="Li W."/>
            <person name="Simpson S."/>
            <person name="Scheffler B."/>
            <person name="Saski C."/>
            <person name="Grover C."/>
            <person name="Hu G."/>
            <person name="Conover J."/>
            <person name="Carlson J."/>
            <person name="Shu S."/>
            <person name="Boston L."/>
            <person name="Williams M."/>
            <person name="Peterson D."/>
            <person name="Mcgee K."/>
            <person name="Jones D."/>
            <person name="Wendel J."/>
            <person name="Stelly D."/>
            <person name="Grimwood J."/>
            <person name="Schmutz J."/>
        </authorList>
    </citation>
    <scope>NUCLEOTIDE SEQUENCE [LARGE SCALE GENOMIC DNA]</scope>
    <source>
        <strain evidence="7">1808015.09</strain>
    </source>
</reference>
<evidence type="ECO:0000256" key="4">
    <source>
        <dbReference type="ARBA" id="ARBA00023163"/>
    </source>
</evidence>
<dbReference type="InterPro" id="IPR015300">
    <property type="entry name" value="DNA-bd_pseudobarrel_sf"/>
</dbReference>
<evidence type="ECO:0000256" key="5">
    <source>
        <dbReference type="ARBA" id="ARBA00023242"/>
    </source>
</evidence>